<feature type="transmembrane region" description="Helical" evidence="1">
    <location>
        <begin position="131"/>
        <end position="150"/>
    </location>
</feature>
<keyword evidence="1" id="KW-0472">Membrane</keyword>
<proteinExistence type="predicted"/>
<evidence type="ECO:0000313" key="2">
    <source>
        <dbReference type="EMBL" id="SHH79885.1"/>
    </source>
</evidence>
<keyword evidence="1" id="KW-1133">Transmembrane helix</keyword>
<reference evidence="2 3" key="1">
    <citation type="submission" date="2016-11" db="EMBL/GenBank/DDBJ databases">
        <authorList>
            <person name="Jaros S."/>
            <person name="Januszkiewicz K."/>
            <person name="Wedrychowicz H."/>
        </authorList>
    </citation>
    <scope>NUCLEOTIDE SEQUENCE [LARGE SCALE GENOMIC DNA]</scope>
    <source>
        <strain evidence="2 3">DSM 3089</strain>
    </source>
</reference>
<gene>
    <name evidence="2" type="ORF">SAMN02745196_01423</name>
</gene>
<dbReference type="STRING" id="1121306.SAMN02745196_01423"/>
<protein>
    <submittedName>
        <fullName evidence="2">Integral membrane protein TIGR01906</fullName>
    </submittedName>
</protein>
<feature type="transmembrane region" description="Helical" evidence="1">
    <location>
        <begin position="7"/>
        <end position="30"/>
    </location>
</feature>
<dbReference type="InterPro" id="IPR010178">
    <property type="entry name" value="Lit"/>
</dbReference>
<keyword evidence="1" id="KW-0812">Transmembrane</keyword>
<sequence>MSYKKFYNIFSPFILTITIILITINLIILYKPLYYVKIDSLNLTNFNSKENIIRNYDYIIDYLYDFPKNNKGEDFNLPTLPSSPEGKSHFKDVQKLIFKMNLCLGLSSLLSAIIVMKSIKDKYFKILKHTSLCLILLPIALVLPILINFHSSFTLFHKLFFNNSNWLFDSQFDPIIKLLPQNFFLYMSICIIGSLIFISITLYVSYTFINIRNKRKDYALC</sequence>
<dbReference type="NCBIfam" id="TIGR01906">
    <property type="entry name" value="integ_TIGR01906"/>
    <property type="match status" value="1"/>
</dbReference>
<accession>A0A1M5VXA6</accession>
<organism evidence="2 3">
    <name type="scientific">Clostridium collagenovorans DSM 3089</name>
    <dbReference type="NCBI Taxonomy" id="1121306"/>
    <lineage>
        <taxon>Bacteria</taxon>
        <taxon>Bacillati</taxon>
        <taxon>Bacillota</taxon>
        <taxon>Clostridia</taxon>
        <taxon>Eubacteriales</taxon>
        <taxon>Clostridiaceae</taxon>
        <taxon>Clostridium</taxon>
    </lineage>
</organism>
<evidence type="ECO:0000313" key="3">
    <source>
        <dbReference type="Proteomes" id="UP000184526"/>
    </source>
</evidence>
<keyword evidence="3" id="KW-1185">Reference proteome</keyword>
<dbReference type="Pfam" id="PF07314">
    <property type="entry name" value="Lit"/>
    <property type="match status" value="1"/>
</dbReference>
<dbReference type="EMBL" id="FQXP01000005">
    <property type="protein sequence ID" value="SHH79885.1"/>
    <property type="molecule type" value="Genomic_DNA"/>
</dbReference>
<name>A0A1M5VXA6_9CLOT</name>
<feature type="transmembrane region" description="Helical" evidence="1">
    <location>
        <begin position="96"/>
        <end position="119"/>
    </location>
</feature>
<dbReference type="RefSeq" id="WP_072831335.1">
    <property type="nucleotide sequence ID" value="NZ_FQXP01000005.1"/>
</dbReference>
<dbReference type="AlphaFoldDB" id="A0A1M5VXA6"/>
<dbReference type="Proteomes" id="UP000184526">
    <property type="component" value="Unassembled WGS sequence"/>
</dbReference>
<feature type="transmembrane region" description="Helical" evidence="1">
    <location>
        <begin position="183"/>
        <end position="206"/>
    </location>
</feature>
<evidence type="ECO:0000256" key="1">
    <source>
        <dbReference type="SAM" id="Phobius"/>
    </source>
</evidence>